<name>A0A3T0I0I6_9BACI</name>
<dbReference type="Proteomes" id="UP000282892">
    <property type="component" value="Chromosome"/>
</dbReference>
<dbReference type="EMBL" id="CP022572">
    <property type="protein sequence ID" value="AZU62698.1"/>
    <property type="molecule type" value="Genomic_DNA"/>
</dbReference>
<keyword evidence="2" id="KW-1185">Reference proteome</keyword>
<reference evidence="1 2" key="1">
    <citation type="submission" date="2017-07" db="EMBL/GenBank/DDBJ databases">
        <title>The complete genome sequence of Bacillus mesonae strain H20-5, an efficient strain improving plant abiotic stress resistance.</title>
        <authorList>
            <person name="Kim S.Y."/>
            <person name="Song H."/>
            <person name="Sang M.K."/>
            <person name="Weon H.-Y."/>
            <person name="Song J."/>
        </authorList>
    </citation>
    <scope>NUCLEOTIDE SEQUENCE [LARGE SCALE GENOMIC DNA]</scope>
    <source>
        <strain evidence="1 2">H20-5</strain>
    </source>
</reference>
<dbReference type="STRING" id="1193713.GCA_001636315_00080"/>
<sequence length="195" mass="21979">MTINFYNFLLDKFKGYTTLLFEQIDFKEGSYLHDVTITLAATDAGIGVSHIEYSLDNGATWKRYEEGLTVSKEGKNSIQYRAIDKVHNVSETKTIEVFITSATIENAISLVKQAKGNNGIKTSLSAQLEDVIKTFEKGQKNKAYQSLEKIYSHTNKFTNKDLEEVDKKEIMFMLQYILEHQSANSGDESPALLAS</sequence>
<dbReference type="AlphaFoldDB" id="A0A3T0I0I6"/>
<proteinExistence type="predicted"/>
<dbReference type="NCBIfam" id="NF047446">
    <property type="entry name" value="barrel_OmpL47"/>
    <property type="match status" value="1"/>
</dbReference>
<organism evidence="1 2">
    <name type="scientific">Neobacillus mesonae</name>
    <dbReference type="NCBI Taxonomy" id="1193713"/>
    <lineage>
        <taxon>Bacteria</taxon>
        <taxon>Bacillati</taxon>
        <taxon>Bacillota</taxon>
        <taxon>Bacilli</taxon>
        <taxon>Bacillales</taxon>
        <taxon>Bacillaceae</taxon>
        <taxon>Neobacillus</taxon>
    </lineage>
</organism>
<evidence type="ECO:0000313" key="1">
    <source>
        <dbReference type="EMBL" id="AZU62698.1"/>
    </source>
</evidence>
<dbReference type="Gene3D" id="3.30.1920.20">
    <property type="match status" value="1"/>
</dbReference>
<evidence type="ECO:0008006" key="3">
    <source>
        <dbReference type="Google" id="ProtNLM"/>
    </source>
</evidence>
<accession>A0A3T0I0I6</accession>
<dbReference type="InterPro" id="IPR058094">
    <property type="entry name" value="Ig-like_OmpL47-like"/>
</dbReference>
<dbReference type="KEGG" id="nmk:CHR53_16290"/>
<protein>
    <recommendedName>
        <fullName evidence="3">F5/8 type C domain-containing protein</fullName>
    </recommendedName>
</protein>
<gene>
    <name evidence="1" type="ORF">CHR53_16290</name>
</gene>
<evidence type="ECO:0000313" key="2">
    <source>
        <dbReference type="Proteomes" id="UP000282892"/>
    </source>
</evidence>